<reference evidence="8" key="1">
    <citation type="submission" date="2018-05" db="EMBL/GenBank/DDBJ databases">
        <authorList>
            <person name="Lanie J.A."/>
            <person name="Ng W.-L."/>
            <person name="Kazmierczak K.M."/>
            <person name="Andrzejewski T.M."/>
            <person name="Davidsen T.M."/>
            <person name="Wayne K.J."/>
            <person name="Tettelin H."/>
            <person name="Glass J.I."/>
            <person name="Rusch D."/>
            <person name="Podicherti R."/>
            <person name="Tsui H.-C.T."/>
            <person name="Winkler M.E."/>
        </authorList>
    </citation>
    <scope>NUCLEOTIDE SEQUENCE</scope>
</reference>
<dbReference type="InterPro" id="IPR057601">
    <property type="entry name" value="Oar-like_b-barrel"/>
</dbReference>
<keyword evidence="5" id="KW-0472">Membrane</keyword>
<accession>A0A382T4W3</accession>
<dbReference type="InterPro" id="IPR036942">
    <property type="entry name" value="Beta-barrel_TonB_sf"/>
</dbReference>
<evidence type="ECO:0000256" key="5">
    <source>
        <dbReference type="ARBA" id="ARBA00023136"/>
    </source>
</evidence>
<gene>
    <name evidence="8" type="ORF">METZ01_LOCUS369371</name>
</gene>
<evidence type="ECO:0000256" key="4">
    <source>
        <dbReference type="ARBA" id="ARBA00022729"/>
    </source>
</evidence>
<evidence type="ECO:0000256" key="1">
    <source>
        <dbReference type="ARBA" id="ARBA00004571"/>
    </source>
</evidence>
<keyword evidence="3" id="KW-0812">Transmembrane</keyword>
<evidence type="ECO:0000313" key="8">
    <source>
        <dbReference type="EMBL" id="SVD16517.1"/>
    </source>
</evidence>
<name>A0A382T4W3_9ZZZZ</name>
<organism evidence="8">
    <name type="scientific">marine metagenome</name>
    <dbReference type="NCBI Taxonomy" id="408172"/>
    <lineage>
        <taxon>unclassified sequences</taxon>
        <taxon>metagenomes</taxon>
        <taxon>ecological metagenomes</taxon>
    </lineage>
</organism>
<dbReference type="PANTHER" id="PTHR30069">
    <property type="entry name" value="TONB-DEPENDENT OUTER MEMBRANE RECEPTOR"/>
    <property type="match status" value="1"/>
</dbReference>
<keyword evidence="2" id="KW-0813">Transport</keyword>
<evidence type="ECO:0000256" key="3">
    <source>
        <dbReference type="ARBA" id="ARBA00022692"/>
    </source>
</evidence>
<feature type="non-terminal residue" evidence="8">
    <location>
        <position position="1"/>
    </location>
</feature>
<dbReference type="GO" id="GO:0015344">
    <property type="term" value="F:siderophore uptake transmembrane transporter activity"/>
    <property type="evidence" value="ECO:0007669"/>
    <property type="project" value="TreeGrafter"/>
</dbReference>
<dbReference type="AlphaFoldDB" id="A0A382T4W3"/>
<feature type="domain" description="TonB-dependent transporter Oar-like beta-barrel" evidence="7">
    <location>
        <begin position="36"/>
        <end position="257"/>
    </location>
</feature>
<keyword evidence="6" id="KW-0998">Cell outer membrane</keyword>
<dbReference type="Pfam" id="PF25183">
    <property type="entry name" value="OMP_b-brl_4"/>
    <property type="match status" value="1"/>
</dbReference>
<dbReference type="EMBL" id="UINC01133530">
    <property type="protein sequence ID" value="SVD16517.1"/>
    <property type="molecule type" value="Genomic_DNA"/>
</dbReference>
<dbReference type="PANTHER" id="PTHR30069:SF29">
    <property type="entry name" value="HEMOGLOBIN AND HEMOGLOBIN-HAPTOGLOBIN-BINDING PROTEIN 1-RELATED"/>
    <property type="match status" value="1"/>
</dbReference>
<evidence type="ECO:0000256" key="6">
    <source>
        <dbReference type="ARBA" id="ARBA00023237"/>
    </source>
</evidence>
<evidence type="ECO:0000256" key="2">
    <source>
        <dbReference type="ARBA" id="ARBA00022448"/>
    </source>
</evidence>
<dbReference type="GO" id="GO:0044718">
    <property type="term" value="P:siderophore transmembrane transport"/>
    <property type="evidence" value="ECO:0007669"/>
    <property type="project" value="TreeGrafter"/>
</dbReference>
<keyword evidence="4" id="KW-0732">Signal</keyword>
<sequence length="305" mass="34009">LKVGFTTRNAQETHGVSYMNNPLRYNFYMQKSYGGAMDYPFSVTQYGTPRNSRHTSNDLGIFAQDQWTLNRLTLNLGVRYDHVNAYYPDQSHPGDTAIEFFGAAATRFVPAFDVPGRQNVPNYHDIVPRLGAAYDLSGDGRTAIKATWGKYVLPVGSSIAEEVNPLNALQLETTRLWGDLPWQGGNGNMEPDCDFNNFAANGECGAVDNPQFGSSASTVHFDPSVLEGWGKRQYQWQASLSLQQEIVEGWSVDVGYFRTWYRNHLVADNLLVGPEDYDAYSIVAPTDSRLGEWSGKTLDGLYTIT</sequence>
<dbReference type="InterPro" id="IPR039426">
    <property type="entry name" value="TonB-dep_rcpt-like"/>
</dbReference>
<evidence type="ECO:0000259" key="7">
    <source>
        <dbReference type="Pfam" id="PF25183"/>
    </source>
</evidence>
<dbReference type="GO" id="GO:0009279">
    <property type="term" value="C:cell outer membrane"/>
    <property type="evidence" value="ECO:0007669"/>
    <property type="project" value="UniProtKB-SubCell"/>
</dbReference>
<comment type="subcellular location">
    <subcellularLocation>
        <location evidence="1">Cell outer membrane</location>
        <topology evidence="1">Multi-pass membrane protein</topology>
    </subcellularLocation>
</comment>
<dbReference type="Gene3D" id="2.40.170.20">
    <property type="entry name" value="TonB-dependent receptor, beta-barrel domain"/>
    <property type="match status" value="1"/>
</dbReference>
<feature type="non-terminal residue" evidence="8">
    <location>
        <position position="305"/>
    </location>
</feature>
<dbReference type="SUPFAM" id="SSF56935">
    <property type="entry name" value="Porins"/>
    <property type="match status" value="1"/>
</dbReference>
<protein>
    <recommendedName>
        <fullName evidence="7">TonB-dependent transporter Oar-like beta-barrel domain-containing protein</fullName>
    </recommendedName>
</protein>
<proteinExistence type="predicted"/>